<dbReference type="Gene3D" id="3.40.1000.10">
    <property type="entry name" value="Mog1/PsbP, alpha/beta/alpha sandwich"/>
    <property type="match status" value="1"/>
</dbReference>
<dbReference type="OrthoDB" id="1575572at2759"/>
<dbReference type="PANTHER" id="PTHR31407">
    <property type="match status" value="1"/>
</dbReference>
<dbReference type="InterPro" id="IPR002683">
    <property type="entry name" value="PsbP_C"/>
</dbReference>
<proteinExistence type="predicted"/>
<evidence type="ECO:0000313" key="2">
    <source>
        <dbReference type="EMBL" id="MQM14935.1"/>
    </source>
</evidence>
<keyword evidence="3" id="KW-1185">Reference proteome</keyword>
<dbReference type="SUPFAM" id="SSF55724">
    <property type="entry name" value="Mog1p/PsbP-like"/>
    <property type="match status" value="1"/>
</dbReference>
<organism evidence="2 3">
    <name type="scientific">Colocasia esculenta</name>
    <name type="common">Wild taro</name>
    <name type="synonym">Arum esculentum</name>
    <dbReference type="NCBI Taxonomy" id="4460"/>
    <lineage>
        <taxon>Eukaryota</taxon>
        <taxon>Viridiplantae</taxon>
        <taxon>Streptophyta</taxon>
        <taxon>Embryophyta</taxon>
        <taxon>Tracheophyta</taxon>
        <taxon>Spermatophyta</taxon>
        <taxon>Magnoliopsida</taxon>
        <taxon>Liliopsida</taxon>
        <taxon>Araceae</taxon>
        <taxon>Aroideae</taxon>
        <taxon>Colocasieae</taxon>
        <taxon>Colocasia</taxon>
    </lineage>
</organism>
<dbReference type="AlphaFoldDB" id="A0A843X712"/>
<dbReference type="NCBIfam" id="NF040946">
    <property type="entry name" value="PSII_PsbP"/>
    <property type="match status" value="1"/>
</dbReference>
<accession>A0A843X712</accession>
<protein>
    <recommendedName>
        <fullName evidence="1">PsbP C-terminal domain-containing protein</fullName>
    </recommendedName>
</protein>
<dbReference type="Pfam" id="PF01789">
    <property type="entry name" value="PsbP"/>
    <property type="match status" value="1"/>
</dbReference>
<dbReference type="EMBL" id="NMUH01006294">
    <property type="protein sequence ID" value="MQM14935.1"/>
    <property type="molecule type" value="Genomic_DNA"/>
</dbReference>
<dbReference type="GO" id="GO:0005509">
    <property type="term" value="F:calcium ion binding"/>
    <property type="evidence" value="ECO:0007669"/>
    <property type="project" value="InterPro"/>
</dbReference>
<evidence type="ECO:0000313" key="3">
    <source>
        <dbReference type="Proteomes" id="UP000652761"/>
    </source>
</evidence>
<dbReference type="PANTHER" id="PTHR31407:SF10">
    <property type="entry name" value="PHOTOSYNTHETIC NDH SUBUNIT OF LUMENAL LOCATION 1, CHLOROPLASTIC"/>
    <property type="match status" value="1"/>
</dbReference>
<reference evidence="2" key="1">
    <citation type="submission" date="2017-07" db="EMBL/GenBank/DDBJ databases">
        <title>Taro Niue Genome Assembly and Annotation.</title>
        <authorList>
            <person name="Atibalentja N."/>
            <person name="Keating K."/>
            <person name="Fields C.J."/>
        </authorList>
    </citation>
    <scope>NUCLEOTIDE SEQUENCE</scope>
    <source>
        <strain evidence="2">Niue_2</strain>
        <tissue evidence="2">Leaf</tissue>
    </source>
</reference>
<dbReference type="Proteomes" id="UP000652761">
    <property type="component" value="Unassembled WGS sequence"/>
</dbReference>
<dbReference type="GO" id="GO:0009654">
    <property type="term" value="C:photosystem II oxygen evolving complex"/>
    <property type="evidence" value="ECO:0007669"/>
    <property type="project" value="InterPro"/>
</dbReference>
<feature type="domain" description="PsbP C-terminal" evidence="1">
    <location>
        <begin position="121"/>
        <end position="268"/>
    </location>
</feature>
<sequence length="272" mass="30596">MAAAAACWVSGIPNQLVASTPSFSTRSTVAPAAAPAIKASSREEAAFEKGMSGGLLLSMGWGFERDFGRWWLQMAISQQYECIKRRSILAGVGTLASTLVLPRITSAEEEVIVICAVVPEKFRAFVDFTDGYSYYYPSDWRDFDFIGCDSAFKDRNVALQHVRVSFIPTDKSDIRDLGPMEEVIPDLVKNVYAAPTQMPTIFDMQERNLDGKNYWTFEYELQSPNFGRTAFATIAIGNGRYYTLIVGANERRWRRVRNKLKTIADSFRMLDI</sequence>
<comment type="caution">
    <text evidence="2">The sequence shown here is derived from an EMBL/GenBank/DDBJ whole genome shotgun (WGS) entry which is preliminary data.</text>
</comment>
<name>A0A843X712_COLES</name>
<gene>
    <name evidence="2" type="ORF">Taro_047871</name>
</gene>
<dbReference type="GO" id="GO:0019898">
    <property type="term" value="C:extrinsic component of membrane"/>
    <property type="evidence" value="ECO:0007669"/>
    <property type="project" value="InterPro"/>
</dbReference>
<dbReference type="GO" id="GO:0015979">
    <property type="term" value="P:photosynthesis"/>
    <property type="evidence" value="ECO:0007669"/>
    <property type="project" value="InterPro"/>
</dbReference>
<dbReference type="InterPro" id="IPR016123">
    <property type="entry name" value="Mog1/PsbP_a/b/a-sand"/>
</dbReference>
<evidence type="ECO:0000259" key="1">
    <source>
        <dbReference type="Pfam" id="PF01789"/>
    </source>
</evidence>